<feature type="domain" description="Metallo-beta-lactamase" evidence="1">
    <location>
        <begin position="32"/>
        <end position="122"/>
    </location>
</feature>
<gene>
    <name evidence="2" type="ORF">DFR28_102693</name>
</gene>
<organism evidence="2 3">
    <name type="scientific">Arenicella xantha</name>
    <dbReference type="NCBI Taxonomy" id="644221"/>
    <lineage>
        <taxon>Bacteria</taxon>
        <taxon>Pseudomonadati</taxon>
        <taxon>Pseudomonadota</taxon>
        <taxon>Gammaproteobacteria</taxon>
        <taxon>Arenicellales</taxon>
        <taxon>Arenicellaceae</taxon>
        <taxon>Arenicella</taxon>
    </lineage>
</organism>
<dbReference type="InterPro" id="IPR036866">
    <property type="entry name" value="RibonucZ/Hydroxyglut_hydro"/>
</dbReference>
<sequence length="127" mass="13938">MRDDYEQFAALELSASVVERGDVTVQYMGNTNLLISDGRSAIMLDAWFSRPTAMQVLAGEIEPDMQAISHALQRSELRQLDVIIPVHSHFDHAMDAPEVAKRTGAVLLGSESTANIARGWGLDEAQI</sequence>
<protein>
    <submittedName>
        <fullName evidence="2">Metallo-beta-lactamase superfamily protein</fullName>
    </submittedName>
</protein>
<dbReference type="AlphaFoldDB" id="A0A395JNY3"/>
<name>A0A395JNY3_9GAMM</name>
<comment type="caution">
    <text evidence="2">The sequence shown here is derived from an EMBL/GenBank/DDBJ whole genome shotgun (WGS) entry which is preliminary data.</text>
</comment>
<evidence type="ECO:0000313" key="2">
    <source>
        <dbReference type="EMBL" id="RBP51274.1"/>
    </source>
</evidence>
<dbReference type="InterPro" id="IPR001279">
    <property type="entry name" value="Metallo-B-lactamas"/>
</dbReference>
<dbReference type="OrthoDB" id="9789133at2"/>
<proteinExistence type="predicted"/>
<accession>A0A395JNY3</accession>
<dbReference type="SUPFAM" id="SSF56281">
    <property type="entry name" value="Metallo-hydrolase/oxidoreductase"/>
    <property type="match status" value="1"/>
</dbReference>
<reference evidence="2 3" key="1">
    <citation type="submission" date="2018-06" db="EMBL/GenBank/DDBJ databases">
        <title>Genomic Encyclopedia of Type Strains, Phase IV (KMG-IV): sequencing the most valuable type-strain genomes for metagenomic binning, comparative biology and taxonomic classification.</title>
        <authorList>
            <person name="Goeker M."/>
        </authorList>
    </citation>
    <scope>NUCLEOTIDE SEQUENCE [LARGE SCALE GENOMIC DNA]</scope>
    <source>
        <strain evidence="2 3">DSM 24032</strain>
    </source>
</reference>
<dbReference type="Gene3D" id="3.60.15.10">
    <property type="entry name" value="Ribonuclease Z/Hydroxyacylglutathione hydrolase-like"/>
    <property type="match status" value="1"/>
</dbReference>
<dbReference type="Proteomes" id="UP000253083">
    <property type="component" value="Unassembled WGS sequence"/>
</dbReference>
<keyword evidence="3" id="KW-1185">Reference proteome</keyword>
<dbReference type="RefSeq" id="WP_147250982.1">
    <property type="nucleotide sequence ID" value="NZ_QNRT01000002.1"/>
</dbReference>
<dbReference type="InParanoid" id="A0A395JNY3"/>
<evidence type="ECO:0000313" key="3">
    <source>
        <dbReference type="Proteomes" id="UP000253083"/>
    </source>
</evidence>
<evidence type="ECO:0000259" key="1">
    <source>
        <dbReference type="Pfam" id="PF00753"/>
    </source>
</evidence>
<dbReference type="Pfam" id="PF00753">
    <property type="entry name" value="Lactamase_B"/>
    <property type="match status" value="1"/>
</dbReference>
<dbReference type="EMBL" id="QNRT01000002">
    <property type="protein sequence ID" value="RBP51274.1"/>
    <property type="molecule type" value="Genomic_DNA"/>
</dbReference>